<feature type="binding site" evidence="6">
    <location>
        <position position="58"/>
    </location>
    <ligand>
        <name>(6R)-10-formyltetrahydrofolate</name>
        <dbReference type="ChEBI" id="CHEBI:195366"/>
    </ligand>
</feature>
<comment type="similarity">
    <text evidence="4 6">Belongs to the GART family.</text>
</comment>
<evidence type="ECO:0000256" key="5">
    <source>
        <dbReference type="ARBA" id="ARBA00047664"/>
    </source>
</evidence>
<comment type="pathway">
    <text evidence="1 6">Purine metabolism; IMP biosynthesis via de novo pathway; N(2)-formyl-N(1)-(5-phospho-D-ribosyl)glycinamide from N(1)-(5-phospho-D-ribosyl)glycinamide (10-formyl THF route): step 1/1.</text>
</comment>
<dbReference type="Gene3D" id="3.40.50.170">
    <property type="entry name" value="Formyl transferase, N-terminal domain"/>
    <property type="match status" value="1"/>
</dbReference>
<proteinExistence type="inferred from homology"/>
<reference evidence="9" key="1">
    <citation type="journal article" date="2019" name="Int. J. Syst. Evol. Microbiol.">
        <title>The Global Catalogue of Microorganisms (GCM) 10K type strain sequencing project: providing services to taxonomists for standard genome sequencing and annotation.</title>
        <authorList>
            <consortium name="The Broad Institute Genomics Platform"/>
            <consortium name="The Broad Institute Genome Sequencing Center for Infectious Disease"/>
            <person name="Wu L."/>
            <person name="Ma J."/>
        </authorList>
    </citation>
    <scope>NUCLEOTIDE SEQUENCE [LARGE SCALE GENOMIC DNA]</scope>
    <source>
        <strain evidence="9">KCTC 52368</strain>
    </source>
</reference>
<comment type="caution">
    <text evidence="6">Lacks conserved residue(s) required for the propagation of feature annotation.</text>
</comment>
<feature type="site" description="Raises pKa of active site His" evidence="6">
    <location>
        <position position="145"/>
    </location>
</feature>
<gene>
    <name evidence="6" type="primary">purN</name>
    <name evidence="8" type="ORF">ACFSQJ_11475</name>
</gene>
<dbReference type="RefSeq" id="WP_377767091.1">
    <property type="nucleotide sequence ID" value="NZ_JBHULB010000014.1"/>
</dbReference>
<organism evidence="8 9">
    <name type="scientific">Croceitalea marina</name>
    <dbReference type="NCBI Taxonomy" id="1775166"/>
    <lineage>
        <taxon>Bacteria</taxon>
        <taxon>Pseudomonadati</taxon>
        <taxon>Bacteroidota</taxon>
        <taxon>Flavobacteriia</taxon>
        <taxon>Flavobacteriales</taxon>
        <taxon>Flavobacteriaceae</taxon>
        <taxon>Croceitalea</taxon>
    </lineage>
</organism>
<evidence type="ECO:0000313" key="9">
    <source>
        <dbReference type="Proteomes" id="UP001597526"/>
    </source>
</evidence>
<feature type="binding site" evidence="6">
    <location>
        <position position="102"/>
    </location>
    <ligand>
        <name>(6R)-10-formyltetrahydrofolate</name>
        <dbReference type="ChEBI" id="CHEBI:195366"/>
    </ligand>
</feature>
<dbReference type="InterPro" id="IPR004607">
    <property type="entry name" value="GART"/>
</dbReference>
<feature type="binding site" evidence="6">
    <location>
        <begin position="12"/>
        <end position="14"/>
    </location>
    <ligand>
        <name>N(1)-(5-phospho-beta-D-ribosyl)glycinamide</name>
        <dbReference type="ChEBI" id="CHEBI:143788"/>
    </ligand>
</feature>
<evidence type="ECO:0000256" key="4">
    <source>
        <dbReference type="ARBA" id="ARBA00038440"/>
    </source>
</evidence>
<dbReference type="CDD" id="cd08645">
    <property type="entry name" value="FMT_core_GART"/>
    <property type="match status" value="1"/>
</dbReference>
<evidence type="ECO:0000313" key="8">
    <source>
        <dbReference type="EMBL" id="MFD2587554.1"/>
    </source>
</evidence>
<keyword evidence="3 6" id="KW-0658">Purine biosynthesis</keyword>
<dbReference type="InterPro" id="IPR001555">
    <property type="entry name" value="GART_AS"/>
</dbReference>
<dbReference type="Pfam" id="PF00551">
    <property type="entry name" value="Formyl_trans_N"/>
    <property type="match status" value="1"/>
</dbReference>
<dbReference type="GO" id="GO:0004644">
    <property type="term" value="F:phosphoribosylglycinamide formyltransferase activity"/>
    <property type="evidence" value="ECO:0007669"/>
    <property type="project" value="UniProtKB-EC"/>
</dbReference>
<accession>A0ABW5MYH4</accession>
<dbReference type="SUPFAM" id="SSF53328">
    <property type="entry name" value="Formyltransferase"/>
    <property type="match status" value="1"/>
</dbReference>
<evidence type="ECO:0000256" key="2">
    <source>
        <dbReference type="ARBA" id="ARBA00022679"/>
    </source>
</evidence>
<comment type="catalytic activity">
    <reaction evidence="5 6">
        <text>N(1)-(5-phospho-beta-D-ribosyl)glycinamide + (6R)-10-formyltetrahydrofolate = N(2)-formyl-N(1)-(5-phospho-beta-D-ribosyl)glycinamide + (6S)-5,6,7,8-tetrahydrofolate + H(+)</text>
        <dbReference type="Rhea" id="RHEA:15053"/>
        <dbReference type="ChEBI" id="CHEBI:15378"/>
        <dbReference type="ChEBI" id="CHEBI:57453"/>
        <dbReference type="ChEBI" id="CHEBI:143788"/>
        <dbReference type="ChEBI" id="CHEBI:147286"/>
        <dbReference type="ChEBI" id="CHEBI:195366"/>
        <dbReference type="EC" id="2.1.2.2"/>
    </reaction>
</comment>
<evidence type="ECO:0000256" key="1">
    <source>
        <dbReference type="ARBA" id="ARBA00005054"/>
    </source>
</evidence>
<feature type="domain" description="Formyl transferase N-terminal" evidence="7">
    <location>
        <begin position="2"/>
        <end position="182"/>
    </location>
</feature>
<dbReference type="PANTHER" id="PTHR43369:SF2">
    <property type="entry name" value="PHOSPHORIBOSYLGLYCINAMIDE FORMYLTRANSFERASE"/>
    <property type="match status" value="1"/>
</dbReference>
<dbReference type="PANTHER" id="PTHR43369">
    <property type="entry name" value="PHOSPHORIBOSYLGLYCINAMIDE FORMYLTRANSFERASE"/>
    <property type="match status" value="1"/>
</dbReference>
<evidence type="ECO:0000256" key="3">
    <source>
        <dbReference type="ARBA" id="ARBA00022755"/>
    </source>
</evidence>
<evidence type="ECO:0000256" key="6">
    <source>
        <dbReference type="HAMAP-Rule" id="MF_01930"/>
    </source>
</evidence>
<comment type="caution">
    <text evidence="8">The sequence shown here is derived from an EMBL/GenBank/DDBJ whole genome shotgun (WGS) entry which is preliminary data.</text>
</comment>
<feature type="active site" description="Proton donor" evidence="6">
    <location>
        <position position="104"/>
    </location>
</feature>
<keyword evidence="9" id="KW-1185">Reference proteome</keyword>
<dbReference type="InterPro" id="IPR002376">
    <property type="entry name" value="Formyl_transf_N"/>
</dbReference>
<dbReference type="EC" id="2.1.2.2" evidence="6"/>
<sequence>MKRIILLASGSGSNVENIITYFGKHEQVAVSAVLTNKNTAYVLERCKKLKVPALYFNKTAFLDTSVVFDFLIAQNPDLIVLAGFLWKIPQELVTAFPNKIVNIHPALLPKYGGKGMYGTKVHEAVKENGETETGITIHYVNENYDEGGIIHQAKTNISPHDTPEQIAEKVHALEYEHFPKVLENILLKNG</sequence>
<dbReference type="InterPro" id="IPR036477">
    <property type="entry name" value="Formyl_transf_N_sf"/>
</dbReference>
<comment type="function">
    <text evidence="6">Catalyzes the transfer of a formyl group from 10-formyltetrahydrofolate to 5-phospho-ribosyl-glycinamide (GAR), producing 5-phospho-ribosyl-N-formylglycinamide (FGAR) and tetrahydrofolate.</text>
</comment>
<keyword evidence="2 6" id="KW-0808">Transferase</keyword>
<dbReference type="HAMAP" id="MF_01930">
    <property type="entry name" value="PurN"/>
    <property type="match status" value="1"/>
</dbReference>
<dbReference type="PROSITE" id="PS00373">
    <property type="entry name" value="GART"/>
    <property type="match status" value="1"/>
</dbReference>
<dbReference type="Proteomes" id="UP001597526">
    <property type="component" value="Unassembled WGS sequence"/>
</dbReference>
<dbReference type="EMBL" id="JBHULB010000014">
    <property type="protein sequence ID" value="MFD2587554.1"/>
    <property type="molecule type" value="Genomic_DNA"/>
</dbReference>
<name>A0ABW5MYH4_9FLAO</name>
<evidence type="ECO:0000259" key="7">
    <source>
        <dbReference type="Pfam" id="PF00551"/>
    </source>
</evidence>
<protein>
    <recommendedName>
        <fullName evidence="6">Phosphoribosylglycinamide formyltransferase</fullName>
        <ecNumber evidence="6">2.1.2.2</ecNumber>
    </recommendedName>
    <alternativeName>
        <fullName evidence="6">5'-phosphoribosylglycinamide transformylase</fullName>
    </alternativeName>
    <alternativeName>
        <fullName evidence="6">GAR transformylase</fullName>
        <shortName evidence="6">GART</shortName>
    </alternativeName>
</protein>